<sequence length="304" mass="32441">MKGAQTIDASTDAEKNRWRSAKISKDIPSSFVGLLLIVARTTMAPFDLDFVLEDPANFGVHIIAAVDTFVVASDYGSPTDDSVDTLCKFHMLEAAFVREVYYALQGKCHNPWLSDVVNDAIFDVFLRNVTKEQVATVDEAVKLEEPLPDGSDLPVELALCIRYAIDSGESTCLNQTNMATVNRYLLDKKATSASQTNNVDKMPNAIFGSWAGVGPVLMGIVAILVATVFKACLCAAAICLLGGALATAGCSGFIESKGEKTSTACTEGPSSQKKSNIDSDKEDDSLPLLSGSENSSESMCDPLD</sequence>
<accession>A0A9N8EY93</accession>
<dbReference type="AlphaFoldDB" id="A0A9N8EY93"/>
<name>A0A9N8EY93_9STRA</name>
<feature type="transmembrane region" description="Helical" evidence="2">
    <location>
        <begin position="235"/>
        <end position="254"/>
    </location>
</feature>
<evidence type="ECO:0000313" key="4">
    <source>
        <dbReference type="Proteomes" id="UP001153069"/>
    </source>
</evidence>
<reference evidence="3" key="1">
    <citation type="submission" date="2020-06" db="EMBL/GenBank/DDBJ databases">
        <authorList>
            <consortium name="Plant Systems Biology data submission"/>
        </authorList>
    </citation>
    <scope>NUCLEOTIDE SEQUENCE</scope>
    <source>
        <strain evidence="3">D6</strain>
    </source>
</reference>
<evidence type="ECO:0000256" key="2">
    <source>
        <dbReference type="SAM" id="Phobius"/>
    </source>
</evidence>
<keyword evidence="2" id="KW-0812">Transmembrane</keyword>
<feature type="compositionally biased region" description="Polar residues" evidence="1">
    <location>
        <begin position="261"/>
        <end position="274"/>
    </location>
</feature>
<keyword evidence="4" id="KW-1185">Reference proteome</keyword>
<feature type="region of interest" description="Disordered" evidence="1">
    <location>
        <begin position="259"/>
        <end position="304"/>
    </location>
</feature>
<protein>
    <submittedName>
        <fullName evidence="3">Uncharacterized protein</fullName>
    </submittedName>
</protein>
<feature type="transmembrane region" description="Helical" evidence="2">
    <location>
        <begin position="205"/>
        <end position="229"/>
    </location>
</feature>
<evidence type="ECO:0000313" key="3">
    <source>
        <dbReference type="EMBL" id="CAB9528555.1"/>
    </source>
</evidence>
<comment type="caution">
    <text evidence="3">The sequence shown here is derived from an EMBL/GenBank/DDBJ whole genome shotgun (WGS) entry which is preliminary data.</text>
</comment>
<organism evidence="3 4">
    <name type="scientific">Seminavis robusta</name>
    <dbReference type="NCBI Taxonomy" id="568900"/>
    <lineage>
        <taxon>Eukaryota</taxon>
        <taxon>Sar</taxon>
        <taxon>Stramenopiles</taxon>
        <taxon>Ochrophyta</taxon>
        <taxon>Bacillariophyta</taxon>
        <taxon>Bacillariophyceae</taxon>
        <taxon>Bacillariophycidae</taxon>
        <taxon>Naviculales</taxon>
        <taxon>Naviculaceae</taxon>
        <taxon>Seminavis</taxon>
    </lineage>
</organism>
<dbReference type="EMBL" id="CAICTM010002253">
    <property type="protein sequence ID" value="CAB9528555.1"/>
    <property type="molecule type" value="Genomic_DNA"/>
</dbReference>
<keyword evidence="2" id="KW-1133">Transmembrane helix</keyword>
<proteinExistence type="predicted"/>
<dbReference type="Proteomes" id="UP001153069">
    <property type="component" value="Unassembled WGS sequence"/>
</dbReference>
<evidence type="ECO:0000256" key="1">
    <source>
        <dbReference type="SAM" id="MobiDB-lite"/>
    </source>
</evidence>
<keyword evidence="2" id="KW-0472">Membrane</keyword>
<gene>
    <name evidence="3" type="ORF">SEMRO_2255_G320950.1</name>
</gene>